<dbReference type="Pfam" id="PF14613">
    <property type="entry name" value="HAM1_C"/>
    <property type="match status" value="1"/>
</dbReference>
<proteinExistence type="predicted"/>
<evidence type="ECO:0000313" key="4">
    <source>
        <dbReference type="EMBL" id="EEA23139.1"/>
    </source>
</evidence>
<feature type="region of interest" description="Disordered" evidence="1">
    <location>
        <begin position="210"/>
        <end position="241"/>
    </location>
</feature>
<dbReference type="Pfam" id="PF19343">
    <property type="entry name" value="HAM1_N"/>
    <property type="match status" value="1"/>
</dbReference>
<reference evidence="5" key="1">
    <citation type="journal article" date="2015" name="Genome Announc.">
        <title>Genome sequence of the AIDS-associated pathogen Penicillium marneffei (ATCC18224) and its near taxonomic relative Talaromyces stipitatus (ATCC10500).</title>
        <authorList>
            <person name="Nierman W.C."/>
            <person name="Fedorova-Abrams N.D."/>
            <person name="Andrianopoulos A."/>
        </authorList>
    </citation>
    <scope>NUCLEOTIDE SEQUENCE [LARGE SCALE GENOMIC DNA]</scope>
    <source>
        <strain evidence="5">ATCC 18224 / CBS 334.59 / QM 7333</strain>
    </source>
</reference>
<accession>B6QIE4</accession>
<sequence length="891" mass="99357">MGAKKSAVNRPMNAQQRDADISTKLQIYGIYSAFANGKLPSNKQCDVALNSAIKSKWLSSPPKELSEDGRTLVKDLRDVIDKTKLLFLTKNEGELIQEFIWDAQQITGEEFQRITGPVSKESARGDADQAAEGFKTLGTLLITNGEFRKLLSDAVTLLRDIAGDTASKAASKLRPDEDALAQIDQPAEENVWHDKPDLNKESLKAQFKEQTDRFKPASKQDVQEAANAATTAATGGQQDASVSQIDARAGVNAAKETLQQRAEQNVAPEDRDQVRQVTEQAQAVSSEYNRRIKDFLASKMPKERREQIVWRLKKMIVEIQGHSDYQQAIETLLSLAESYAGHGRDISSQGTTATKGARETTIIHKAETNLRILIERFANSTSTDDFFDSLNTIYRDADQDPRLKEWFRGVDTYIRKCLREQGFIMQDEANDQWNKLYDEGRFLLRDRYRSHTDRIADEAKFLATQFDEDPQNRAFRQSLERLFKDLGQDQYGKPTFKPHLIKDITNVIVPEIFENASYIPIPRIEVSDPAVDMVIENLIIESDNLMPNVLEFGTDNYWRWGRKKISSFDDHKVMISASGIQADLRDVSYYFKKKQGFPSLTDIGVMDILLGGSGFGFKIAASKAQKNDHNAVFKLDSVKVNVKNLTIKLKKSKHKMLFSIFRPMLLNVVRPVLEKVLEAQIREAFQKADAFAYQVQTEAQRAQETMREDPENAKNIFARYADATRHVITEKKKQAEAIAERGTKVHMAMTHQDAMFKDIKLPGGVTNKATEFKELSAKGDRWQSPVFNWGGASPTSNFPKASAVSRKPHTAAESHLQEKSTDGVNGVGASAVNGLHGVSTTGATARGSSGKAMLPTNGVTNGQSATNGTFQKEVERAFDANGTTLPTLGGV</sequence>
<evidence type="ECO:0000256" key="1">
    <source>
        <dbReference type="SAM" id="MobiDB-lite"/>
    </source>
</evidence>
<dbReference type="EMBL" id="DS995902">
    <property type="protein sequence ID" value="EEA23139.1"/>
    <property type="molecule type" value="Genomic_DNA"/>
</dbReference>
<protein>
    <submittedName>
        <fullName evidence="4">Uncharacterized protein</fullName>
    </submittedName>
</protein>
<feature type="compositionally biased region" description="Basic and acidic residues" evidence="1">
    <location>
        <begin position="810"/>
        <end position="821"/>
    </location>
</feature>
<dbReference type="PhylomeDB" id="B6QIE4"/>
<dbReference type="PANTHER" id="PTHR31138">
    <property type="entry name" value="CHROMOSOME 19, WHOLE GENOME SHOTGUN SEQUENCE"/>
    <property type="match status" value="1"/>
</dbReference>
<dbReference type="AlphaFoldDB" id="B6QIE4"/>
<dbReference type="OrthoDB" id="19394at2759"/>
<feature type="compositionally biased region" description="Low complexity" evidence="1">
    <location>
        <begin position="225"/>
        <end position="234"/>
    </location>
</feature>
<dbReference type="InterPro" id="IPR027842">
    <property type="entry name" value="HAM1-like_C"/>
</dbReference>
<evidence type="ECO:0000259" key="2">
    <source>
        <dbReference type="Pfam" id="PF14613"/>
    </source>
</evidence>
<name>B6QIE4_TALMQ</name>
<feature type="domain" description="HAM1-like N-terminal" evidence="3">
    <location>
        <begin position="4"/>
        <end position="628"/>
    </location>
</feature>
<keyword evidence="5" id="KW-1185">Reference proteome</keyword>
<dbReference type="Proteomes" id="UP000001294">
    <property type="component" value="Unassembled WGS sequence"/>
</dbReference>
<dbReference type="VEuPathDB" id="FungiDB:PMAA_097290"/>
<gene>
    <name evidence="4" type="ORF">PMAA_097290</name>
</gene>
<evidence type="ECO:0000259" key="3">
    <source>
        <dbReference type="Pfam" id="PF19343"/>
    </source>
</evidence>
<evidence type="ECO:0000313" key="5">
    <source>
        <dbReference type="Proteomes" id="UP000001294"/>
    </source>
</evidence>
<feature type="region of interest" description="Disordered" evidence="1">
    <location>
        <begin position="791"/>
        <end position="824"/>
    </location>
</feature>
<dbReference type="Gene3D" id="3.15.10.10">
    <property type="entry name" value="Bactericidal permeability-increasing protein, domain 1"/>
    <property type="match status" value="1"/>
</dbReference>
<dbReference type="HOGENOM" id="CLU_007183_1_0_1"/>
<organism evidence="4 5">
    <name type="scientific">Talaromyces marneffei (strain ATCC 18224 / CBS 334.59 / QM 7333)</name>
    <name type="common">Penicillium marneffei</name>
    <dbReference type="NCBI Taxonomy" id="441960"/>
    <lineage>
        <taxon>Eukaryota</taxon>
        <taxon>Fungi</taxon>
        <taxon>Dikarya</taxon>
        <taxon>Ascomycota</taxon>
        <taxon>Pezizomycotina</taxon>
        <taxon>Eurotiomycetes</taxon>
        <taxon>Eurotiomycetidae</taxon>
        <taxon>Eurotiales</taxon>
        <taxon>Trichocomaceae</taxon>
        <taxon>Talaromyces</taxon>
        <taxon>Talaromyces sect. Talaromyces</taxon>
    </lineage>
</organism>
<dbReference type="STRING" id="441960.B6QIE4"/>
<dbReference type="InterPro" id="IPR045967">
    <property type="entry name" value="HAM1-like_N"/>
</dbReference>
<feature type="domain" description="HAM1-like C-terminal" evidence="2">
    <location>
        <begin position="640"/>
        <end position="799"/>
    </location>
</feature>
<dbReference type="PANTHER" id="PTHR31138:SF1">
    <property type="entry name" value="PDZ DOMAIN-CONTAINING PROTEIN"/>
    <property type="match status" value="1"/>
</dbReference>